<gene>
    <name evidence="1" type="ORF">SAMN05660862_3780</name>
</gene>
<dbReference type="EMBL" id="FXAU01000009">
    <property type="protein sequence ID" value="SMG50998.1"/>
    <property type="molecule type" value="Genomic_DNA"/>
</dbReference>
<dbReference type="Proteomes" id="UP000192980">
    <property type="component" value="Unassembled WGS sequence"/>
</dbReference>
<protein>
    <submittedName>
        <fullName evidence="1">Uncharacterized protein</fullName>
    </submittedName>
</protein>
<name>A0A1X7LAV1_9SPHI</name>
<dbReference type="RefSeq" id="WP_085474465.1">
    <property type="nucleotide sequence ID" value="NZ_FXAU01000009.1"/>
</dbReference>
<sequence>MRVLVTLVLSLFFLVVKGEQVHLFKVQHIGFCDHIVVNKIRQEQIHAHKTMHLSKGLTPMSRESDSLTELTEDLQDLQNMSLRGKDLLLFSYVFLLSWFPLSFKNKFPFTWQWPIVASYKYILQRVLRI</sequence>
<dbReference type="STRING" id="561061.SAMN05660862_3780"/>
<organism evidence="1 2">
    <name type="scientific">Sphingobacterium psychroaquaticum</name>
    <dbReference type="NCBI Taxonomy" id="561061"/>
    <lineage>
        <taxon>Bacteria</taxon>
        <taxon>Pseudomonadati</taxon>
        <taxon>Bacteroidota</taxon>
        <taxon>Sphingobacteriia</taxon>
        <taxon>Sphingobacteriales</taxon>
        <taxon>Sphingobacteriaceae</taxon>
        <taxon>Sphingobacterium</taxon>
    </lineage>
</organism>
<keyword evidence="2" id="KW-1185">Reference proteome</keyword>
<dbReference type="AlphaFoldDB" id="A0A1X7LAV1"/>
<accession>A0A1X7LAV1</accession>
<evidence type="ECO:0000313" key="1">
    <source>
        <dbReference type="EMBL" id="SMG50998.1"/>
    </source>
</evidence>
<reference evidence="1 2" key="1">
    <citation type="submission" date="2017-04" db="EMBL/GenBank/DDBJ databases">
        <authorList>
            <person name="Afonso C.L."/>
            <person name="Miller P.J."/>
            <person name="Scott M.A."/>
            <person name="Spackman E."/>
            <person name="Goraichik I."/>
            <person name="Dimitrov K.M."/>
            <person name="Suarez D.L."/>
            <person name="Swayne D.E."/>
        </authorList>
    </citation>
    <scope>NUCLEOTIDE SEQUENCE [LARGE SCALE GENOMIC DNA]</scope>
    <source>
        <strain evidence="1 2">DSM 22418</strain>
    </source>
</reference>
<proteinExistence type="predicted"/>
<evidence type="ECO:0000313" key="2">
    <source>
        <dbReference type="Proteomes" id="UP000192980"/>
    </source>
</evidence>